<dbReference type="InterPro" id="IPR010736">
    <property type="entry name" value="SHIPPO-rpt"/>
</dbReference>
<organism evidence="2">
    <name type="scientific">Dunaliella tertiolecta</name>
    <name type="common">Green alga</name>
    <dbReference type="NCBI Taxonomy" id="3047"/>
    <lineage>
        <taxon>Eukaryota</taxon>
        <taxon>Viridiplantae</taxon>
        <taxon>Chlorophyta</taxon>
        <taxon>core chlorophytes</taxon>
        <taxon>Chlorophyceae</taxon>
        <taxon>CS clade</taxon>
        <taxon>Chlamydomonadales</taxon>
        <taxon>Dunaliellaceae</taxon>
        <taxon>Dunaliella</taxon>
    </lineage>
</organism>
<feature type="compositionally biased region" description="Basic and acidic residues" evidence="1">
    <location>
        <begin position="334"/>
        <end position="344"/>
    </location>
</feature>
<dbReference type="InterPro" id="IPR051291">
    <property type="entry name" value="CIMAP"/>
</dbReference>
<dbReference type="PANTHER" id="PTHR21580:SF28">
    <property type="entry name" value="BOREALIN N-TERMINAL DOMAIN-CONTAINING PROTEIN-RELATED"/>
    <property type="match status" value="1"/>
</dbReference>
<dbReference type="Pfam" id="PF07004">
    <property type="entry name" value="SHIPPO-rpt"/>
    <property type="match status" value="2"/>
</dbReference>
<gene>
    <name evidence="2" type="ORF">DTER00134_LOCUS5814</name>
</gene>
<proteinExistence type="predicted"/>
<dbReference type="PROSITE" id="PS51257">
    <property type="entry name" value="PROKAR_LIPOPROTEIN"/>
    <property type="match status" value="1"/>
</dbReference>
<evidence type="ECO:0000313" key="2">
    <source>
        <dbReference type="EMBL" id="CAE0490741.1"/>
    </source>
</evidence>
<accession>A0A7S3QR86</accession>
<dbReference type="EMBL" id="HBIP01010418">
    <property type="protein sequence ID" value="CAE0490741.1"/>
    <property type="molecule type" value="Transcribed_RNA"/>
</dbReference>
<evidence type="ECO:0000256" key="1">
    <source>
        <dbReference type="SAM" id="MobiDB-lite"/>
    </source>
</evidence>
<reference evidence="2" key="1">
    <citation type="submission" date="2021-01" db="EMBL/GenBank/DDBJ databases">
        <authorList>
            <person name="Corre E."/>
            <person name="Pelletier E."/>
            <person name="Niang G."/>
            <person name="Scheremetjew M."/>
            <person name="Finn R."/>
            <person name="Kale V."/>
            <person name="Holt S."/>
            <person name="Cochrane G."/>
            <person name="Meng A."/>
            <person name="Brown T."/>
            <person name="Cohen L."/>
        </authorList>
    </citation>
    <scope>NUCLEOTIDE SEQUENCE</scope>
    <source>
        <strain evidence="2">CCMP1320</strain>
    </source>
</reference>
<protein>
    <submittedName>
        <fullName evidence="2">Uncharacterized protein</fullName>
    </submittedName>
</protein>
<sequence>MRVLLCDLPLCPSLPSLTQSCTLAPGRERKGFGIQGRRFGDEESDIPGPGKYVGHRNDSMEFKHDSISKRGYGGMASREGRFKDKLRYTGPGPGSYRAQLAEELSRHRLAAHTSSFFCQEVPKAKPVVSKEETLPGPGAYNPNETRVGSKVDISATVQAAHTSAFKAKERHFDIARNPDLPPPGSYNLDDAWISGKGGAGGGRAGSKACTSSFAGRSCASLGGIPPVIFLEDARGGGDSGKDSSPGPGSYEVKNYGSIGVAAEKAAAKPSAAFRPADYLDRFGRSMVSSAPRNGKTFECGVGSKTPLGREARGVERVPSPTRGVSAPFKSKSPGHAEYDSKEMAKAPGPAYYSPAKPPSHQSFHLNARKQYVPVV</sequence>
<feature type="region of interest" description="Disordered" evidence="1">
    <location>
        <begin position="300"/>
        <end position="375"/>
    </location>
</feature>
<dbReference type="PANTHER" id="PTHR21580">
    <property type="entry name" value="SHIPPO-1-RELATED"/>
    <property type="match status" value="1"/>
</dbReference>
<dbReference type="AlphaFoldDB" id="A0A7S3QR86"/>
<feature type="region of interest" description="Disordered" evidence="1">
    <location>
        <begin position="37"/>
        <end position="57"/>
    </location>
</feature>
<name>A0A7S3QR86_DUNTE</name>